<organism evidence="1 2">
    <name type="scientific">Neonectria punicea</name>
    <dbReference type="NCBI Taxonomy" id="979145"/>
    <lineage>
        <taxon>Eukaryota</taxon>
        <taxon>Fungi</taxon>
        <taxon>Dikarya</taxon>
        <taxon>Ascomycota</taxon>
        <taxon>Pezizomycotina</taxon>
        <taxon>Sordariomycetes</taxon>
        <taxon>Hypocreomycetidae</taxon>
        <taxon>Hypocreales</taxon>
        <taxon>Nectriaceae</taxon>
        <taxon>Neonectria</taxon>
    </lineage>
</organism>
<gene>
    <name evidence="1" type="ORF">QQX98_009258</name>
</gene>
<sequence>MALLQTLRNVVRDSDATRDFPVLQSLIRDLCQENPAEEDQPFVQRHDNFYQRIRHRQGSLSSQCPIPSAEGVQAAAKAQDMLHLRMLNDMGGSVQGSTNSIGNADIDDLLVRQCNTKVPIRDNWKIRPYKIHECLLTWVPPEEQGEASRAIEFTTIEKLFDEINCTTGDMLLVRRE</sequence>
<accession>A0ABR1GSU1</accession>
<proteinExistence type="predicted"/>
<evidence type="ECO:0000313" key="2">
    <source>
        <dbReference type="Proteomes" id="UP001498476"/>
    </source>
</evidence>
<keyword evidence="2" id="KW-1185">Reference proteome</keyword>
<comment type="caution">
    <text evidence="1">The sequence shown here is derived from an EMBL/GenBank/DDBJ whole genome shotgun (WGS) entry which is preliminary data.</text>
</comment>
<dbReference type="EMBL" id="JAZAVJ010000182">
    <property type="protein sequence ID" value="KAK7408553.1"/>
    <property type="molecule type" value="Genomic_DNA"/>
</dbReference>
<name>A0ABR1GSU1_9HYPO</name>
<protein>
    <submittedName>
        <fullName evidence="1">Uncharacterized protein</fullName>
    </submittedName>
</protein>
<reference evidence="1 2" key="1">
    <citation type="journal article" date="2025" name="Microbiol. Resour. Announc.">
        <title>Draft genome sequences for Neonectria magnoliae and Neonectria punicea, canker pathogens of Liriodendron tulipifera and Acer saccharum in West Virginia.</title>
        <authorList>
            <person name="Petronek H.M."/>
            <person name="Kasson M.T."/>
            <person name="Metheny A.M."/>
            <person name="Stauder C.M."/>
            <person name="Lovett B."/>
            <person name="Lynch S.C."/>
            <person name="Garnas J.R."/>
            <person name="Kasson L.R."/>
            <person name="Stajich J.E."/>
        </authorList>
    </citation>
    <scope>NUCLEOTIDE SEQUENCE [LARGE SCALE GENOMIC DNA]</scope>
    <source>
        <strain evidence="1 2">NRRL 64653</strain>
    </source>
</reference>
<evidence type="ECO:0000313" key="1">
    <source>
        <dbReference type="EMBL" id="KAK7408553.1"/>
    </source>
</evidence>
<dbReference type="Proteomes" id="UP001498476">
    <property type="component" value="Unassembled WGS sequence"/>
</dbReference>